<evidence type="ECO:0000313" key="2">
    <source>
        <dbReference type="Proteomes" id="UP000825890"/>
    </source>
</evidence>
<dbReference type="GeneID" id="68287486"/>
<keyword evidence="2" id="KW-1185">Reference proteome</keyword>
<name>A0A9P3C8S9_9PEZI</name>
<dbReference type="Proteomes" id="UP000825890">
    <property type="component" value="Unassembled WGS sequence"/>
</dbReference>
<accession>A0A9P3C8S9</accession>
<proteinExistence type="predicted"/>
<dbReference type="RefSeq" id="XP_044652981.1">
    <property type="nucleotide sequence ID" value="XM_044797046.1"/>
</dbReference>
<dbReference type="AlphaFoldDB" id="A0A9P3C8S9"/>
<comment type="caution">
    <text evidence="1">The sequence shown here is derived from an EMBL/GenBank/DDBJ whole genome shotgun (WGS) entry which is preliminary data.</text>
</comment>
<protein>
    <submittedName>
        <fullName evidence="1">Uncharacterized protein</fullName>
    </submittedName>
</protein>
<organism evidence="1 2">
    <name type="scientific">Cercospora kikuchii</name>
    <dbReference type="NCBI Taxonomy" id="84275"/>
    <lineage>
        <taxon>Eukaryota</taxon>
        <taxon>Fungi</taxon>
        <taxon>Dikarya</taxon>
        <taxon>Ascomycota</taxon>
        <taxon>Pezizomycotina</taxon>
        <taxon>Dothideomycetes</taxon>
        <taxon>Dothideomycetidae</taxon>
        <taxon>Mycosphaerellales</taxon>
        <taxon>Mycosphaerellaceae</taxon>
        <taxon>Cercospora</taxon>
    </lineage>
</organism>
<dbReference type="EMBL" id="BOLY01000001">
    <property type="protein sequence ID" value="GIZ38494.1"/>
    <property type="molecule type" value="Genomic_DNA"/>
</dbReference>
<sequence>MDEEVPREIDVGIDDGQILNDLKTKGATFDSTSEPKANQDAMHDAPVMINMHAVDLELVGSFEDDDAPGLRLTDMKREA</sequence>
<gene>
    <name evidence="1" type="ORF">CKM354_000191100</name>
</gene>
<reference evidence="1 2" key="1">
    <citation type="submission" date="2021-01" db="EMBL/GenBank/DDBJ databases">
        <title>Cercospora kikuchii MAFF 305040 whole genome shotgun sequence.</title>
        <authorList>
            <person name="Kashiwa T."/>
            <person name="Suzuki T."/>
        </authorList>
    </citation>
    <scope>NUCLEOTIDE SEQUENCE [LARGE SCALE GENOMIC DNA]</scope>
    <source>
        <strain evidence="1 2">MAFF 305040</strain>
    </source>
</reference>
<evidence type="ECO:0000313" key="1">
    <source>
        <dbReference type="EMBL" id="GIZ38494.1"/>
    </source>
</evidence>